<reference evidence="5 6" key="1">
    <citation type="submission" date="2020-08" db="EMBL/GenBank/DDBJ databases">
        <title>Genome public.</title>
        <authorList>
            <person name="Liu C."/>
            <person name="Sun Q."/>
        </authorList>
    </citation>
    <scope>NUCLEOTIDE SEQUENCE [LARGE SCALE GENOMIC DNA]</scope>
    <source>
        <strain evidence="5 6">NSJ-21</strain>
    </source>
</reference>
<dbReference type="SUPFAM" id="SSF52218">
    <property type="entry name" value="Flavoproteins"/>
    <property type="match status" value="1"/>
</dbReference>
<name>A0ABR7C1F0_9BACE</name>
<dbReference type="Gene3D" id="3.30.70.20">
    <property type="match status" value="1"/>
</dbReference>
<dbReference type="InterPro" id="IPR017900">
    <property type="entry name" value="4Fe4S_Fe_S_CS"/>
</dbReference>
<dbReference type="InterPro" id="IPR029039">
    <property type="entry name" value="Flavoprotein-like_sf"/>
</dbReference>
<dbReference type="PROSITE" id="PS51379">
    <property type="entry name" value="4FE4S_FER_2"/>
    <property type="match status" value="2"/>
</dbReference>
<evidence type="ECO:0000256" key="1">
    <source>
        <dbReference type="ARBA" id="ARBA00022723"/>
    </source>
</evidence>
<protein>
    <submittedName>
        <fullName evidence="5">4Fe-4S dicluster domain-containing protein</fullName>
    </submittedName>
</protein>
<comment type="caution">
    <text evidence="5">The sequence shown here is derived from an EMBL/GenBank/DDBJ whole genome shotgun (WGS) entry which is preliminary data.</text>
</comment>
<dbReference type="PROSITE" id="PS51318">
    <property type="entry name" value="TAT"/>
    <property type="match status" value="1"/>
</dbReference>
<dbReference type="InterPro" id="IPR017896">
    <property type="entry name" value="4Fe4S_Fe-S-bd"/>
</dbReference>
<keyword evidence="1" id="KW-0479">Metal-binding</keyword>
<dbReference type="Proteomes" id="UP000600230">
    <property type="component" value="Unassembled WGS sequence"/>
</dbReference>
<dbReference type="RefSeq" id="WP_186905698.1">
    <property type="nucleotide sequence ID" value="NZ_JACOOG010000001.1"/>
</dbReference>
<evidence type="ECO:0000313" key="6">
    <source>
        <dbReference type="Proteomes" id="UP000600230"/>
    </source>
</evidence>
<dbReference type="SUPFAM" id="SSF54862">
    <property type="entry name" value="4Fe-4S ferredoxins"/>
    <property type="match status" value="1"/>
</dbReference>
<dbReference type="NCBIfam" id="NF038196">
    <property type="entry name" value="ferrodoxin_EFR1"/>
    <property type="match status" value="1"/>
</dbReference>
<dbReference type="Pfam" id="PF13237">
    <property type="entry name" value="Fer4_10"/>
    <property type="match status" value="1"/>
</dbReference>
<dbReference type="PROSITE" id="PS00198">
    <property type="entry name" value="4FE4S_FER_1"/>
    <property type="match status" value="2"/>
</dbReference>
<keyword evidence="3" id="KW-0411">Iron-sulfur</keyword>
<feature type="domain" description="4Fe-4S ferredoxin-type" evidence="4">
    <location>
        <begin position="252"/>
        <end position="278"/>
    </location>
</feature>
<evidence type="ECO:0000259" key="4">
    <source>
        <dbReference type="PROSITE" id="PS51379"/>
    </source>
</evidence>
<accession>A0ABR7C1F0</accession>
<keyword evidence="6" id="KW-1185">Reference proteome</keyword>
<gene>
    <name evidence="5" type="ORF">H8S53_09240</name>
</gene>
<dbReference type="InterPro" id="IPR006311">
    <property type="entry name" value="TAT_signal"/>
</dbReference>
<evidence type="ECO:0000256" key="3">
    <source>
        <dbReference type="ARBA" id="ARBA00023014"/>
    </source>
</evidence>
<proteinExistence type="predicted"/>
<feature type="domain" description="4Fe-4S ferredoxin-type" evidence="4">
    <location>
        <begin position="221"/>
        <end position="250"/>
    </location>
</feature>
<dbReference type="EMBL" id="JACOOG010000001">
    <property type="protein sequence ID" value="MBC5591418.1"/>
    <property type="molecule type" value="Genomic_DNA"/>
</dbReference>
<evidence type="ECO:0000313" key="5">
    <source>
        <dbReference type="EMBL" id="MBC5591418.1"/>
    </source>
</evidence>
<dbReference type="InterPro" id="IPR047964">
    <property type="entry name" value="EFR1-like"/>
</dbReference>
<evidence type="ECO:0000256" key="2">
    <source>
        <dbReference type="ARBA" id="ARBA00023004"/>
    </source>
</evidence>
<organism evidence="5 6">
    <name type="scientific">Bacteroides parvus</name>
    <dbReference type="NCBI Taxonomy" id="2763025"/>
    <lineage>
        <taxon>Bacteria</taxon>
        <taxon>Pseudomonadati</taxon>
        <taxon>Bacteroidota</taxon>
        <taxon>Bacteroidia</taxon>
        <taxon>Bacteroidales</taxon>
        <taxon>Bacteroidaceae</taxon>
        <taxon>Bacteroides</taxon>
    </lineage>
</organism>
<sequence>MNTDKKISRREALKRMGFAVMSGAITSSGLLSLASCETKRSKRIIFYFTGTGNSLYIARQLAGENAELLSIPQMVKRGKYEFEADEIGIVYPIYGHMPPYMVRQFIQKAKLKAEYKFAVLTYGARKCDAVEIWDRISRKADNAFDYINTIIMVDNWLPNFDMNEQLKIDKHILENLQKITADINSRQHWHEPVTEEERQQHQGFMQRSGLDPEVGFLMKSEKFFTVTDVCIDCGICTYVCPRGNYELTSRGVKTSGDCEFCFACIQNCPQKAIQFIKQEDGSFPDGTEKNPNARYRNEHISLIDLKRANNQNYNH</sequence>
<keyword evidence="2" id="KW-0408">Iron</keyword>